<comment type="caution">
    <text evidence="14">The sequence shown here is derived from an EMBL/GenBank/DDBJ whole genome shotgun (WGS) entry which is preliminary data.</text>
</comment>
<dbReference type="GO" id="GO:0009228">
    <property type="term" value="P:thiamine biosynthetic process"/>
    <property type="evidence" value="ECO:0007669"/>
    <property type="project" value="UniProtKB-KW"/>
</dbReference>
<dbReference type="SUPFAM" id="SSF53850">
    <property type="entry name" value="Periplasmic binding protein-like II"/>
    <property type="match status" value="1"/>
</dbReference>
<sequence length="322" mass="36876">MRKLLLISAAAMLLMCASFPTASAQQKDSVTVMLQWVPQCQFAGMIMAYWNGFYEEAGLEVELYYGSESYSSTDALREGYADIITTMLVDALIVRDMGIPIVNILQTSETNSTMIISHTPVRNAKDLNGMRIGRWTSGFFDTALCFTYYNSLNVEWVPFLSNIYPFAAGAVDAMVATEYNEYYQIQMAGIDVCEDNIIYLRDEGFDIPEDGVYTTEEYYSSHRDIVERFVEATRRGWDWVRKPENFLETVNTIVDIMREDNIPSSIANQTYMLRTVLKLQQDKDGKEVPYHLDKSRFDSAVRMLLENNLILSPVEYSDFVRP</sequence>
<feature type="domain" description="SsuA/THI5-like" evidence="13">
    <location>
        <begin position="40"/>
        <end position="241"/>
    </location>
</feature>
<comment type="subunit">
    <text evidence="4">Homodimer.</text>
</comment>
<reference evidence="14" key="1">
    <citation type="submission" date="2020-10" db="EMBL/GenBank/DDBJ databases">
        <authorList>
            <person name="Gilroy R."/>
        </authorList>
    </citation>
    <scope>NUCLEOTIDE SEQUENCE</scope>
    <source>
        <strain evidence="14">ChiHjej13B12-12457</strain>
    </source>
</reference>
<keyword evidence="9" id="KW-0408">Iron</keyword>
<feature type="signal peptide" evidence="12">
    <location>
        <begin position="1"/>
        <end position="24"/>
    </location>
</feature>
<comment type="function">
    <text evidence="1">Responsible for the formation of the pyrimidine heterocycle in the thiamine biosynthesis pathway. Catalyzes the formation of hydroxymethylpyrimidine phosphate (HMP-P) from histidine and pyridoxal phosphate (PLP). The protein uses PLP and the active site histidine to form HMP-P, generating an inactive enzyme. The enzyme can only undergo a single turnover, which suggests it is a suicide enzyme.</text>
</comment>
<organism evidence="14 15">
    <name type="scientific">Candidatus Coprenecus avistercoris</name>
    <dbReference type="NCBI Taxonomy" id="2840730"/>
    <lineage>
        <taxon>Bacteria</taxon>
        <taxon>Pseudomonadati</taxon>
        <taxon>Bacteroidota</taxon>
        <taxon>Bacteroidia</taxon>
        <taxon>Bacteroidales</taxon>
        <taxon>Rikenellaceae</taxon>
        <taxon>Rikenellaceae incertae sedis</taxon>
        <taxon>Candidatus Coprenecus</taxon>
    </lineage>
</organism>
<evidence type="ECO:0000256" key="6">
    <source>
        <dbReference type="ARBA" id="ARBA00022723"/>
    </source>
</evidence>
<keyword evidence="8" id="KW-0784">Thiamine biosynthesis</keyword>
<dbReference type="InterPro" id="IPR015168">
    <property type="entry name" value="SsuA/THI5"/>
</dbReference>
<evidence type="ECO:0000256" key="2">
    <source>
        <dbReference type="ARBA" id="ARBA00004948"/>
    </source>
</evidence>
<evidence type="ECO:0000256" key="10">
    <source>
        <dbReference type="ARBA" id="ARBA00033171"/>
    </source>
</evidence>
<dbReference type="AlphaFoldDB" id="A0A9D1J682"/>
<dbReference type="Proteomes" id="UP000886744">
    <property type="component" value="Unassembled WGS sequence"/>
</dbReference>
<evidence type="ECO:0000313" key="14">
    <source>
        <dbReference type="EMBL" id="HIR62318.1"/>
    </source>
</evidence>
<dbReference type="InterPro" id="IPR027939">
    <property type="entry name" value="NMT1/THI5"/>
</dbReference>
<evidence type="ECO:0000259" key="13">
    <source>
        <dbReference type="Pfam" id="PF09084"/>
    </source>
</evidence>
<dbReference type="Pfam" id="PF09084">
    <property type="entry name" value="NMT1"/>
    <property type="match status" value="1"/>
</dbReference>
<comment type="pathway">
    <text evidence="2">Cofactor biosynthesis; thiamine diphosphate biosynthesis.</text>
</comment>
<evidence type="ECO:0000256" key="12">
    <source>
        <dbReference type="SAM" id="SignalP"/>
    </source>
</evidence>
<reference evidence="14" key="2">
    <citation type="journal article" date="2021" name="PeerJ">
        <title>Extensive microbial diversity within the chicken gut microbiome revealed by metagenomics and culture.</title>
        <authorList>
            <person name="Gilroy R."/>
            <person name="Ravi A."/>
            <person name="Getino M."/>
            <person name="Pursley I."/>
            <person name="Horton D.L."/>
            <person name="Alikhan N.F."/>
            <person name="Baker D."/>
            <person name="Gharbi K."/>
            <person name="Hall N."/>
            <person name="Watson M."/>
            <person name="Adriaenssens E.M."/>
            <person name="Foster-Nyarko E."/>
            <person name="Jarju S."/>
            <person name="Secka A."/>
            <person name="Antonio M."/>
            <person name="Oren A."/>
            <person name="Chaudhuri R.R."/>
            <person name="La Ragione R."/>
            <person name="Hildebrand F."/>
            <person name="Pallen M.J."/>
        </authorList>
    </citation>
    <scope>NUCLEOTIDE SEQUENCE</scope>
    <source>
        <strain evidence="14">ChiHjej13B12-12457</strain>
    </source>
</reference>
<keyword evidence="5" id="KW-0808">Transferase</keyword>
<keyword evidence="7" id="KW-0663">Pyridoxal phosphate</keyword>
<protein>
    <recommendedName>
        <fullName evidence="10">Thiamine pyrimidine synthase</fullName>
    </recommendedName>
</protein>
<evidence type="ECO:0000256" key="4">
    <source>
        <dbReference type="ARBA" id="ARBA00011738"/>
    </source>
</evidence>
<evidence type="ECO:0000256" key="1">
    <source>
        <dbReference type="ARBA" id="ARBA00003469"/>
    </source>
</evidence>
<evidence type="ECO:0000256" key="9">
    <source>
        <dbReference type="ARBA" id="ARBA00023004"/>
    </source>
</evidence>
<keyword evidence="6" id="KW-0479">Metal-binding</keyword>
<comment type="similarity">
    <text evidence="3">Belongs to the NMT1/THI5 family.</text>
</comment>
<keyword evidence="12" id="KW-0732">Signal</keyword>
<evidence type="ECO:0000256" key="3">
    <source>
        <dbReference type="ARBA" id="ARBA00009406"/>
    </source>
</evidence>
<evidence type="ECO:0000256" key="5">
    <source>
        <dbReference type="ARBA" id="ARBA00022679"/>
    </source>
</evidence>
<evidence type="ECO:0000256" key="7">
    <source>
        <dbReference type="ARBA" id="ARBA00022898"/>
    </source>
</evidence>
<name>A0A9D1J682_9BACT</name>
<dbReference type="PANTHER" id="PTHR31528">
    <property type="entry name" value="4-AMINO-5-HYDROXYMETHYL-2-METHYLPYRIMIDINE PHOSPHATE SYNTHASE THI11-RELATED"/>
    <property type="match status" value="1"/>
</dbReference>
<evidence type="ECO:0000256" key="11">
    <source>
        <dbReference type="ARBA" id="ARBA00048179"/>
    </source>
</evidence>
<evidence type="ECO:0000256" key="8">
    <source>
        <dbReference type="ARBA" id="ARBA00022977"/>
    </source>
</evidence>
<dbReference type="Gene3D" id="3.40.190.10">
    <property type="entry name" value="Periplasmic binding protein-like II"/>
    <property type="match status" value="2"/>
</dbReference>
<proteinExistence type="inferred from homology"/>
<dbReference type="GO" id="GO:0016740">
    <property type="term" value="F:transferase activity"/>
    <property type="evidence" value="ECO:0007669"/>
    <property type="project" value="UniProtKB-KW"/>
</dbReference>
<evidence type="ECO:0000313" key="15">
    <source>
        <dbReference type="Proteomes" id="UP000886744"/>
    </source>
</evidence>
<dbReference type="EMBL" id="DVHI01000030">
    <property type="protein sequence ID" value="HIR62318.1"/>
    <property type="molecule type" value="Genomic_DNA"/>
</dbReference>
<dbReference type="PANTHER" id="PTHR31528:SF1">
    <property type="entry name" value="4-AMINO-5-HYDROXYMETHYL-2-METHYLPYRIMIDINE PHOSPHATE SYNTHASE THI11-RELATED"/>
    <property type="match status" value="1"/>
</dbReference>
<gene>
    <name evidence="14" type="ORF">IAC94_02190</name>
</gene>
<feature type="chain" id="PRO_5039413360" description="Thiamine pyrimidine synthase" evidence="12">
    <location>
        <begin position="25"/>
        <end position="322"/>
    </location>
</feature>
<accession>A0A9D1J682</accession>
<dbReference type="GO" id="GO:0046872">
    <property type="term" value="F:metal ion binding"/>
    <property type="evidence" value="ECO:0007669"/>
    <property type="project" value="UniProtKB-KW"/>
</dbReference>
<comment type="catalytic activity">
    <reaction evidence="11">
        <text>N(6)-(pyridoxal phosphate)-L-lysyl-[4-amino-5-hydroxymethyl-2-methylpyrimidine phosphate synthase] + L-histidyl-[4-amino-5-hydroxymethyl-2-methylpyrimidine phosphate synthase] + 2 Fe(3+) + 4 H2O = L-lysyl-[4-amino-5-hydroxymethyl-2-methylpyrimidine phosphate synthase] + (2S)-2-amino-5-hydroxy-4-oxopentanoyl-[4-amino-5-hydroxymethyl-2-methylpyrimidine phosphate synthase] + 4-amino-2-methyl-5-(phosphooxymethyl)pyrimidine + 3-oxopropanoate + 2 Fe(2+) + 2 H(+)</text>
        <dbReference type="Rhea" id="RHEA:65756"/>
        <dbReference type="Rhea" id="RHEA-COMP:16892"/>
        <dbReference type="Rhea" id="RHEA-COMP:16893"/>
        <dbReference type="Rhea" id="RHEA-COMP:16894"/>
        <dbReference type="Rhea" id="RHEA-COMP:16895"/>
        <dbReference type="ChEBI" id="CHEBI:15377"/>
        <dbReference type="ChEBI" id="CHEBI:15378"/>
        <dbReference type="ChEBI" id="CHEBI:29033"/>
        <dbReference type="ChEBI" id="CHEBI:29034"/>
        <dbReference type="ChEBI" id="CHEBI:29969"/>
        <dbReference type="ChEBI" id="CHEBI:29979"/>
        <dbReference type="ChEBI" id="CHEBI:33190"/>
        <dbReference type="ChEBI" id="CHEBI:58354"/>
        <dbReference type="ChEBI" id="CHEBI:143915"/>
        <dbReference type="ChEBI" id="CHEBI:157692"/>
    </reaction>
    <physiologicalReaction direction="left-to-right" evidence="11">
        <dbReference type="Rhea" id="RHEA:65757"/>
    </physiologicalReaction>
</comment>